<keyword evidence="5 6" id="KW-0408">Iron</keyword>
<dbReference type="GO" id="GO:0005506">
    <property type="term" value="F:iron ion binding"/>
    <property type="evidence" value="ECO:0007669"/>
    <property type="project" value="InterPro"/>
</dbReference>
<feature type="transmembrane region" description="Helical" evidence="8">
    <location>
        <begin position="12"/>
        <end position="29"/>
    </location>
</feature>
<dbReference type="OrthoDB" id="3366823at2759"/>
<accession>A0A6A6UBI6</accession>
<reference evidence="9" key="1">
    <citation type="journal article" date="2020" name="Stud. Mycol.">
        <title>101 Dothideomycetes genomes: a test case for predicting lifestyles and emergence of pathogens.</title>
        <authorList>
            <person name="Haridas S."/>
            <person name="Albert R."/>
            <person name="Binder M."/>
            <person name="Bloem J."/>
            <person name="Labutti K."/>
            <person name="Salamov A."/>
            <person name="Andreopoulos B."/>
            <person name="Baker S."/>
            <person name="Barry K."/>
            <person name="Bills G."/>
            <person name="Bluhm B."/>
            <person name="Cannon C."/>
            <person name="Castanera R."/>
            <person name="Culley D."/>
            <person name="Daum C."/>
            <person name="Ezra D."/>
            <person name="Gonzalez J."/>
            <person name="Henrissat B."/>
            <person name="Kuo A."/>
            <person name="Liang C."/>
            <person name="Lipzen A."/>
            <person name="Lutzoni F."/>
            <person name="Magnuson J."/>
            <person name="Mondo S."/>
            <person name="Nolan M."/>
            <person name="Ohm R."/>
            <person name="Pangilinan J."/>
            <person name="Park H.-J."/>
            <person name="Ramirez L."/>
            <person name="Alfaro M."/>
            <person name="Sun H."/>
            <person name="Tritt A."/>
            <person name="Yoshinaga Y."/>
            <person name="Zwiers L.-H."/>
            <person name="Turgeon B."/>
            <person name="Goodwin S."/>
            <person name="Spatafora J."/>
            <person name="Crous P."/>
            <person name="Grigoriev I."/>
        </authorList>
    </citation>
    <scope>NUCLEOTIDE SEQUENCE</scope>
    <source>
        <strain evidence="9">CBS 115976</strain>
    </source>
</reference>
<dbReference type="GO" id="GO:0008395">
    <property type="term" value="F:steroid hydroxylase activity"/>
    <property type="evidence" value="ECO:0007669"/>
    <property type="project" value="TreeGrafter"/>
</dbReference>
<evidence type="ECO:0000313" key="10">
    <source>
        <dbReference type="Proteomes" id="UP000799302"/>
    </source>
</evidence>
<feature type="binding site" description="axial binding residue" evidence="6">
    <location>
        <position position="515"/>
    </location>
    <ligand>
        <name>heme</name>
        <dbReference type="ChEBI" id="CHEBI:30413"/>
    </ligand>
    <ligandPart>
        <name>Fe</name>
        <dbReference type="ChEBI" id="CHEBI:18248"/>
    </ligandPart>
</feature>
<dbReference type="Pfam" id="PF00067">
    <property type="entry name" value="p450"/>
    <property type="match status" value="1"/>
</dbReference>
<dbReference type="InterPro" id="IPR036396">
    <property type="entry name" value="Cyt_P450_sf"/>
</dbReference>
<evidence type="ECO:0000256" key="4">
    <source>
        <dbReference type="ARBA" id="ARBA00022723"/>
    </source>
</evidence>
<dbReference type="InterPro" id="IPR002403">
    <property type="entry name" value="Cyt_P450_E_grp-IV"/>
</dbReference>
<keyword evidence="8" id="KW-1133">Transmembrane helix</keyword>
<comment type="cofactor">
    <cofactor evidence="1 6">
        <name>heme</name>
        <dbReference type="ChEBI" id="CHEBI:30413"/>
    </cofactor>
</comment>
<keyword evidence="8" id="KW-0472">Membrane</keyword>
<dbReference type="AlphaFoldDB" id="A0A6A6UBI6"/>
<dbReference type="GO" id="GO:0016705">
    <property type="term" value="F:oxidoreductase activity, acting on paired donors, with incorporation or reduction of molecular oxygen"/>
    <property type="evidence" value="ECO:0007669"/>
    <property type="project" value="InterPro"/>
</dbReference>
<keyword evidence="8" id="KW-0812">Transmembrane</keyword>
<dbReference type="Proteomes" id="UP000799302">
    <property type="component" value="Unassembled WGS sequence"/>
</dbReference>
<gene>
    <name evidence="9" type="ORF">BT63DRAFT_455920</name>
</gene>
<dbReference type="EMBL" id="MU004236">
    <property type="protein sequence ID" value="KAF2668284.1"/>
    <property type="molecule type" value="Genomic_DNA"/>
</dbReference>
<dbReference type="PRINTS" id="PR00465">
    <property type="entry name" value="EP450IV"/>
</dbReference>
<dbReference type="PROSITE" id="PS00086">
    <property type="entry name" value="CYTOCHROME_P450"/>
    <property type="match status" value="1"/>
</dbReference>
<keyword evidence="7" id="KW-0503">Monooxygenase</keyword>
<protein>
    <submittedName>
        <fullName evidence="9">Cytochrome P450</fullName>
    </submittedName>
</protein>
<dbReference type="PANTHER" id="PTHR24304:SF2">
    <property type="entry name" value="24-HYDROXYCHOLESTEROL 7-ALPHA-HYDROXYLASE"/>
    <property type="match status" value="1"/>
</dbReference>
<evidence type="ECO:0000256" key="7">
    <source>
        <dbReference type="RuleBase" id="RU000461"/>
    </source>
</evidence>
<keyword evidence="3 6" id="KW-0349">Heme</keyword>
<dbReference type="SUPFAM" id="SSF48264">
    <property type="entry name" value="Cytochrome P450"/>
    <property type="match status" value="1"/>
</dbReference>
<keyword evidence="7" id="KW-0560">Oxidoreductase</keyword>
<evidence type="ECO:0000256" key="8">
    <source>
        <dbReference type="SAM" id="Phobius"/>
    </source>
</evidence>
<evidence type="ECO:0000256" key="5">
    <source>
        <dbReference type="ARBA" id="ARBA00023004"/>
    </source>
</evidence>
<dbReference type="GO" id="GO:0020037">
    <property type="term" value="F:heme binding"/>
    <property type="evidence" value="ECO:0007669"/>
    <property type="project" value="InterPro"/>
</dbReference>
<dbReference type="PANTHER" id="PTHR24304">
    <property type="entry name" value="CYTOCHROME P450 FAMILY 7"/>
    <property type="match status" value="1"/>
</dbReference>
<dbReference type="InterPro" id="IPR017972">
    <property type="entry name" value="Cyt_P450_CS"/>
</dbReference>
<dbReference type="Gene3D" id="1.10.630.10">
    <property type="entry name" value="Cytochrome P450"/>
    <property type="match status" value="1"/>
</dbReference>
<keyword evidence="4 6" id="KW-0479">Metal-binding</keyword>
<feature type="transmembrane region" description="Helical" evidence="8">
    <location>
        <begin position="35"/>
        <end position="55"/>
    </location>
</feature>
<comment type="similarity">
    <text evidence="2 7">Belongs to the cytochrome P450 family.</text>
</comment>
<keyword evidence="10" id="KW-1185">Reference proteome</keyword>
<sequence>MTILDSFKNLPVPILLPASVAGLAVLYTANVPATARIPIAASLLAVAFIGLTHIFTRLRYSYQLSQIKSPGSKTLEPPQIYYSLPFLGNALDFLAPGPGLFWKQLFKSHPRDTGACTLLLGGLPTHILFDPTAVQAIFKAKGPNRDRFNEQVMGSGFGFPRSEVVKFFALGQPASFEYNGREGLTAREKQEAISHEYLMKTDAVNELTSTFVFHMRKSLNSDDRLAKGQSLEIGLVEYLRPHLFKASIVALMGERLLEIYPELSTDFWEFDKYMLTLFFGLPRFVSPKAYKALEKCKAGMLRQQEICFKECNGEPEDPSGSVGWEPIWGSRANRSRQCFYKEVDMLPSSKAAADLAFMFGIASNAIPAAGWFLMHLLDPYGDQTLLPRLMKELKTAQRPDGSLDVSTLCGLTLLQSMWQEILRLYTDVLVTRDTRQDITLPFDEGKKKMLFRAGSVIMAPSYLGHHDERAWMDPPCEQFYAERFLVDNPETGLSQFSMNGTPGKLFPFGGGKTICPGRIFAKQEVLASVAMVLLTFDFDFVSYTDLGGNKTSRFPGPADVFQGTGVIAGNGDVRVRIKRKLT</sequence>
<dbReference type="CDD" id="cd11040">
    <property type="entry name" value="CYP7_CYP8-like"/>
    <property type="match status" value="1"/>
</dbReference>
<evidence type="ECO:0000256" key="2">
    <source>
        <dbReference type="ARBA" id="ARBA00010617"/>
    </source>
</evidence>
<evidence type="ECO:0000256" key="1">
    <source>
        <dbReference type="ARBA" id="ARBA00001971"/>
    </source>
</evidence>
<dbReference type="InterPro" id="IPR050529">
    <property type="entry name" value="CYP450_sterol_14alpha_dmase"/>
</dbReference>
<dbReference type="InterPro" id="IPR001128">
    <property type="entry name" value="Cyt_P450"/>
</dbReference>
<proteinExistence type="inferred from homology"/>
<evidence type="ECO:0000256" key="3">
    <source>
        <dbReference type="ARBA" id="ARBA00022617"/>
    </source>
</evidence>
<name>A0A6A6UBI6_9PEZI</name>
<evidence type="ECO:0000256" key="6">
    <source>
        <dbReference type="PIRSR" id="PIRSR602403-1"/>
    </source>
</evidence>
<organism evidence="9 10">
    <name type="scientific">Microthyrium microscopicum</name>
    <dbReference type="NCBI Taxonomy" id="703497"/>
    <lineage>
        <taxon>Eukaryota</taxon>
        <taxon>Fungi</taxon>
        <taxon>Dikarya</taxon>
        <taxon>Ascomycota</taxon>
        <taxon>Pezizomycotina</taxon>
        <taxon>Dothideomycetes</taxon>
        <taxon>Dothideomycetes incertae sedis</taxon>
        <taxon>Microthyriales</taxon>
        <taxon>Microthyriaceae</taxon>
        <taxon>Microthyrium</taxon>
    </lineage>
</organism>
<evidence type="ECO:0000313" key="9">
    <source>
        <dbReference type="EMBL" id="KAF2668284.1"/>
    </source>
</evidence>